<dbReference type="GO" id="GO:0009279">
    <property type="term" value="C:cell outer membrane"/>
    <property type="evidence" value="ECO:0007669"/>
    <property type="project" value="UniProtKB-SubCell"/>
</dbReference>
<dbReference type="InterPro" id="IPR011990">
    <property type="entry name" value="TPR-like_helical_dom_sf"/>
</dbReference>
<dbReference type="Gene3D" id="1.25.40.390">
    <property type="match status" value="1"/>
</dbReference>
<dbReference type="Proteomes" id="UP000199577">
    <property type="component" value="Unassembled WGS sequence"/>
</dbReference>
<keyword evidence="4" id="KW-0472">Membrane</keyword>
<evidence type="ECO:0000313" key="9">
    <source>
        <dbReference type="Proteomes" id="UP000199577"/>
    </source>
</evidence>
<dbReference type="Pfam" id="PF07980">
    <property type="entry name" value="SusD_RagB"/>
    <property type="match status" value="1"/>
</dbReference>
<dbReference type="STRING" id="623281.SAMN05421747_13512"/>
<dbReference type="Pfam" id="PF14322">
    <property type="entry name" value="SusD-like_3"/>
    <property type="match status" value="1"/>
</dbReference>
<keyword evidence="3" id="KW-0732">Signal</keyword>
<evidence type="ECO:0000259" key="7">
    <source>
        <dbReference type="Pfam" id="PF14322"/>
    </source>
</evidence>
<gene>
    <name evidence="8" type="ORF">SAMN05421747_13512</name>
</gene>
<dbReference type="InterPro" id="IPR012944">
    <property type="entry name" value="SusD_RagB_dom"/>
</dbReference>
<dbReference type="SUPFAM" id="SSF48452">
    <property type="entry name" value="TPR-like"/>
    <property type="match status" value="1"/>
</dbReference>
<keyword evidence="5" id="KW-0998">Cell outer membrane</keyword>
<dbReference type="OrthoDB" id="653598at2"/>
<evidence type="ECO:0000313" key="8">
    <source>
        <dbReference type="EMBL" id="SFC84189.1"/>
    </source>
</evidence>
<feature type="domain" description="SusD-like N-terminal" evidence="7">
    <location>
        <begin position="33"/>
        <end position="234"/>
    </location>
</feature>
<dbReference type="InterPro" id="IPR033985">
    <property type="entry name" value="SusD-like_N"/>
</dbReference>
<reference evidence="8 9" key="1">
    <citation type="submission" date="2016-10" db="EMBL/GenBank/DDBJ databases">
        <authorList>
            <person name="de Groot N.N."/>
        </authorList>
    </citation>
    <scope>NUCLEOTIDE SEQUENCE [LARGE SCALE GENOMIC DNA]</scope>
    <source>
        <strain evidence="8 9">DSM 22900</strain>
    </source>
</reference>
<evidence type="ECO:0000256" key="3">
    <source>
        <dbReference type="ARBA" id="ARBA00022729"/>
    </source>
</evidence>
<accession>A0A1I1MFN1</accession>
<dbReference type="PROSITE" id="PS51257">
    <property type="entry name" value="PROKAR_LIPOPROTEIN"/>
    <property type="match status" value="1"/>
</dbReference>
<evidence type="ECO:0000256" key="1">
    <source>
        <dbReference type="ARBA" id="ARBA00004442"/>
    </source>
</evidence>
<keyword evidence="9" id="KW-1185">Reference proteome</keyword>
<dbReference type="EMBL" id="FOLL01000035">
    <property type="protein sequence ID" value="SFC84189.1"/>
    <property type="molecule type" value="Genomic_DNA"/>
</dbReference>
<dbReference type="RefSeq" id="WP_139215959.1">
    <property type="nucleotide sequence ID" value="NZ_FOLL01000035.1"/>
</dbReference>
<sequence length="454" mass="51841">MKIRYDMTGIGFHKALAVFAVCLGFLSGGCEKYLNEPSDKSLAIITSLDDLQALFDHQSMTIGPNSHLVSADNYYLLDNGWESLSYEQDQRLYTWAESDVFRPNVNDWEGLYTRIYRANTVLEHLPDIERTENNQAKWDDIRGQALFFRALSFLDAVQIWSVAYDASTAQTDTGIPLRLEADFNAPSVRASVQQTYDRIISDLQDAIPLLPVAPVAKVRPSKPAAYGLLARTYLWMRNYPNALRYADSCLMLNSELIDYNELNASANFPMPRHNVEVIFERGSPAGQVLAQSRARIPESIYGSFDDDDLRRMLFFRQQADGLMAFRGSYFGSASLHTGVTTDEMYLMRAECLARDNNVKESMQDMNVLLETRWRRDEFVPFTAASAEEALLFVLEERRKQLLFRGLRWMDIKRLNKEGADISLTRTVKGQTYTLPANSPRFALPLPDDLLVYFR</sequence>
<feature type="domain" description="RagB/SusD" evidence="6">
    <location>
        <begin position="343"/>
        <end position="416"/>
    </location>
</feature>
<protein>
    <submittedName>
        <fullName evidence="8">SusD family protein</fullName>
    </submittedName>
</protein>
<evidence type="ECO:0000256" key="2">
    <source>
        <dbReference type="ARBA" id="ARBA00006275"/>
    </source>
</evidence>
<organism evidence="8 9">
    <name type="scientific">Parapedobacter composti</name>
    <dbReference type="NCBI Taxonomy" id="623281"/>
    <lineage>
        <taxon>Bacteria</taxon>
        <taxon>Pseudomonadati</taxon>
        <taxon>Bacteroidota</taxon>
        <taxon>Sphingobacteriia</taxon>
        <taxon>Sphingobacteriales</taxon>
        <taxon>Sphingobacteriaceae</taxon>
        <taxon>Parapedobacter</taxon>
    </lineage>
</organism>
<proteinExistence type="inferred from homology"/>
<dbReference type="AlphaFoldDB" id="A0A1I1MFN1"/>
<evidence type="ECO:0000256" key="5">
    <source>
        <dbReference type="ARBA" id="ARBA00023237"/>
    </source>
</evidence>
<comment type="subcellular location">
    <subcellularLocation>
        <location evidence="1">Cell outer membrane</location>
    </subcellularLocation>
</comment>
<evidence type="ECO:0000256" key="4">
    <source>
        <dbReference type="ARBA" id="ARBA00023136"/>
    </source>
</evidence>
<name>A0A1I1MFN1_9SPHI</name>
<evidence type="ECO:0000259" key="6">
    <source>
        <dbReference type="Pfam" id="PF07980"/>
    </source>
</evidence>
<comment type="similarity">
    <text evidence="2">Belongs to the SusD family.</text>
</comment>